<feature type="domain" description="RNB" evidence="1">
    <location>
        <begin position="55"/>
        <end position="388"/>
    </location>
</feature>
<dbReference type="GO" id="GO:0005829">
    <property type="term" value="C:cytosol"/>
    <property type="evidence" value="ECO:0007669"/>
    <property type="project" value="TreeGrafter"/>
</dbReference>
<dbReference type="InterPro" id="IPR050180">
    <property type="entry name" value="RNR_Ribonuclease"/>
</dbReference>
<evidence type="ECO:0000313" key="2">
    <source>
        <dbReference type="EMBL" id="GAP40002.1"/>
    </source>
</evidence>
<gene>
    <name evidence="2" type="ORF">ATC1_12542</name>
</gene>
<dbReference type="Proteomes" id="UP000053370">
    <property type="component" value="Unassembled WGS sequence"/>
</dbReference>
<accession>A0A0K8PBG4</accession>
<name>A0A0K8PBG4_9CHLR</name>
<dbReference type="GO" id="GO:0004540">
    <property type="term" value="F:RNA nuclease activity"/>
    <property type="evidence" value="ECO:0007669"/>
    <property type="project" value="InterPro"/>
</dbReference>
<sequence length="498" mass="56095">MDNFNEQNQDHLKILQDIAQRVLNERGLYSEFSQDVIEEMEKINFPASIDHNPLIQDLRDLLWASIDNDDSLDLDQLTVAEPLPDGSIRIRVAVADVDALIKRGSAIDQFASHNTTSIYTAAKVFPMLPEKFSTNLTSLNFHEDRLAIVTDMIYDKKGTLKEGKIYRAVVRNQAKLAYNSVAAWLDGKASEPAAIASVPGLAENIRLQKNIAEILEKNRDYRGALNLDTIEARPVFQGNQIVDLQVEQTNCAKKIIENFMICANSVCARYLEDLKIPDIRRVVRKPKKWDRIVEFVKEYNFQLPGSPDSRKLNEFLMKQQQADPLRFPDVSLTIIKLLGSGEYVAQKPGLEAPGHFGLAIKDYTHSTAPNRRYPDLITQRLLKAALENQRSPYSFEELATLAIHMTEQEDIATKAERQVEKSAAALLLKSKIGKQFDALVTGAAQKGTWVRLIDIPVEGKLVRGFSGLKVGNRVQVELISVNVDQGYIDFTRAKSYKK</sequence>
<dbReference type="AlphaFoldDB" id="A0A0K8PBG4"/>
<keyword evidence="3" id="KW-1185">Reference proteome</keyword>
<dbReference type="InterPro" id="IPR001900">
    <property type="entry name" value="RNase_II/R"/>
</dbReference>
<dbReference type="SMART" id="SM00955">
    <property type="entry name" value="RNB"/>
    <property type="match status" value="1"/>
</dbReference>
<dbReference type="OrthoDB" id="9764149at2"/>
<reference evidence="2" key="1">
    <citation type="journal article" date="2015" name="Genome Announc.">
        <title>Draft Genome Sequence of Anaerolineae Strain TC1, a Novel Isolate from a Methanogenic Wastewater Treatment System.</title>
        <authorList>
            <person name="Matsuura N."/>
            <person name="Tourlousse D.M."/>
            <person name="Sun L."/>
            <person name="Toyonaga M."/>
            <person name="Kuroda K."/>
            <person name="Ohashi A."/>
            <person name="Cruz R."/>
            <person name="Yamaguchi T."/>
            <person name="Sekiguchi Y."/>
        </authorList>
    </citation>
    <scope>NUCLEOTIDE SEQUENCE [LARGE SCALE GENOMIC DNA]</scope>
    <source>
        <strain evidence="2">TC1</strain>
    </source>
</reference>
<dbReference type="SUPFAM" id="SSF50249">
    <property type="entry name" value="Nucleic acid-binding proteins"/>
    <property type="match status" value="1"/>
</dbReference>
<dbReference type="PANTHER" id="PTHR23355:SF37">
    <property type="entry name" value="EXORIBONUCLEASE 2"/>
    <property type="match status" value="1"/>
</dbReference>
<dbReference type="RefSeq" id="WP_062278890.1">
    <property type="nucleotide sequence ID" value="NZ_DF968180.1"/>
</dbReference>
<dbReference type="GO" id="GO:0003723">
    <property type="term" value="F:RNA binding"/>
    <property type="evidence" value="ECO:0007669"/>
    <property type="project" value="InterPro"/>
</dbReference>
<dbReference type="GO" id="GO:0006402">
    <property type="term" value="P:mRNA catabolic process"/>
    <property type="evidence" value="ECO:0007669"/>
    <property type="project" value="TreeGrafter"/>
</dbReference>
<evidence type="ECO:0000259" key="1">
    <source>
        <dbReference type="SMART" id="SM00955"/>
    </source>
</evidence>
<dbReference type="STRING" id="1678840.ATC1_12542"/>
<dbReference type="InterPro" id="IPR012340">
    <property type="entry name" value="NA-bd_OB-fold"/>
</dbReference>
<dbReference type="EMBL" id="DF968180">
    <property type="protein sequence ID" value="GAP40002.1"/>
    <property type="molecule type" value="Genomic_DNA"/>
</dbReference>
<organism evidence="2">
    <name type="scientific">Flexilinea flocculi</name>
    <dbReference type="NCBI Taxonomy" id="1678840"/>
    <lineage>
        <taxon>Bacteria</taxon>
        <taxon>Bacillati</taxon>
        <taxon>Chloroflexota</taxon>
        <taxon>Anaerolineae</taxon>
        <taxon>Anaerolineales</taxon>
        <taxon>Anaerolineaceae</taxon>
        <taxon>Flexilinea</taxon>
    </lineage>
</organism>
<proteinExistence type="predicted"/>
<dbReference type="Pfam" id="PF18614">
    <property type="entry name" value="RNase_II_C_S1"/>
    <property type="match status" value="1"/>
</dbReference>
<dbReference type="PANTHER" id="PTHR23355">
    <property type="entry name" value="RIBONUCLEASE"/>
    <property type="match status" value="1"/>
</dbReference>
<evidence type="ECO:0000313" key="3">
    <source>
        <dbReference type="Proteomes" id="UP000053370"/>
    </source>
</evidence>
<dbReference type="PATRIC" id="fig|1678840.3.peg.1151"/>
<dbReference type="InterPro" id="IPR040596">
    <property type="entry name" value="RNase_II_C_S1"/>
</dbReference>
<protein>
    <submittedName>
        <fullName evidence="2">Protein containing RNB domain</fullName>
    </submittedName>
</protein>
<dbReference type="Pfam" id="PF00773">
    <property type="entry name" value="RNB"/>
    <property type="match status" value="1"/>
</dbReference>